<dbReference type="SUPFAM" id="SSF55073">
    <property type="entry name" value="Nucleotide cyclase"/>
    <property type="match status" value="1"/>
</dbReference>
<dbReference type="PROSITE" id="PS50112">
    <property type="entry name" value="PAS"/>
    <property type="match status" value="2"/>
</dbReference>
<evidence type="ECO:0000259" key="2">
    <source>
        <dbReference type="PROSITE" id="PS50883"/>
    </source>
</evidence>
<dbReference type="InterPro" id="IPR035965">
    <property type="entry name" value="PAS-like_dom_sf"/>
</dbReference>
<protein>
    <recommendedName>
        <fullName evidence="6">EAL domain-containing protein</fullName>
    </recommendedName>
</protein>
<dbReference type="PANTHER" id="PTHR44757:SF2">
    <property type="entry name" value="BIOFILM ARCHITECTURE MAINTENANCE PROTEIN MBAA"/>
    <property type="match status" value="1"/>
</dbReference>
<evidence type="ECO:0000313" key="5">
    <source>
        <dbReference type="Proteomes" id="UP001501218"/>
    </source>
</evidence>
<dbReference type="InterPro" id="IPR043128">
    <property type="entry name" value="Rev_trsase/Diguanyl_cyclase"/>
</dbReference>
<dbReference type="Gene3D" id="3.20.20.450">
    <property type="entry name" value="EAL domain"/>
    <property type="match status" value="1"/>
</dbReference>
<dbReference type="InterPro" id="IPR035919">
    <property type="entry name" value="EAL_sf"/>
</dbReference>
<dbReference type="SMART" id="SM00091">
    <property type="entry name" value="PAS"/>
    <property type="match status" value="2"/>
</dbReference>
<dbReference type="SUPFAM" id="SSF55785">
    <property type="entry name" value="PYP-like sensor domain (PAS domain)"/>
    <property type="match status" value="2"/>
</dbReference>
<dbReference type="InterPro" id="IPR013767">
    <property type="entry name" value="PAS_fold"/>
</dbReference>
<dbReference type="SUPFAM" id="SSF141868">
    <property type="entry name" value="EAL domain-like"/>
    <property type="match status" value="1"/>
</dbReference>
<feature type="domain" description="PAS" evidence="1">
    <location>
        <begin position="144"/>
        <end position="199"/>
    </location>
</feature>
<dbReference type="PROSITE" id="PS50883">
    <property type="entry name" value="EAL"/>
    <property type="match status" value="1"/>
</dbReference>
<dbReference type="Pfam" id="PF00990">
    <property type="entry name" value="GGDEF"/>
    <property type="match status" value="1"/>
</dbReference>
<dbReference type="EMBL" id="BAAARA010000003">
    <property type="protein sequence ID" value="GAA2338194.1"/>
    <property type="molecule type" value="Genomic_DNA"/>
</dbReference>
<dbReference type="Pfam" id="PF13188">
    <property type="entry name" value="PAS_8"/>
    <property type="match status" value="1"/>
</dbReference>
<organism evidence="4 5">
    <name type="scientific">Saccharopolyspora halophila</name>
    <dbReference type="NCBI Taxonomy" id="405551"/>
    <lineage>
        <taxon>Bacteria</taxon>
        <taxon>Bacillati</taxon>
        <taxon>Actinomycetota</taxon>
        <taxon>Actinomycetes</taxon>
        <taxon>Pseudonocardiales</taxon>
        <taxon>Pseudonocardiaceae</taxon>
        <taxon>Saccharopolyspora</taxon>
    </lineage>
</organism>
<dbReference type="Pfam" id="PF00989">
    <property type="entry name" value="PAS"/>
    <property type="match status" value="1"/>
</dbReference>
<dbReference type="CDD" id="cd01948">
    <property type="entry name" value="EAL"/>
    <property type="match status" value="1"/>
</dbReference>
<accession>A0ABN3FUX3</accession>
<dbReference type="Pfam" id="PF00563">
    <property type="entry name" value="EAL"/>
    <property type="match status" value="1"/>
</dbReference>
<sequence length="698" mass="77007">MGQHEPRASESLEPWAMRDGATKMLTAEDMRDYAIYALDAEGRVSSWNDGAAELSGYSSDEVVGKSFAMFYIPEQIETGYPHWALEQATEDGFFVDRGWRVRKDGSRFWAHVVITAQRSRSGDLDGFIKIVRNESAAEARRERSQRRFADLFELTPSAIALLDDEGNFLDANGALCSMLGYRLPELRERTGEDVLHPADPGGALLASTPLSPIPHRVLLRSDGEPVRCQLYSSASVGDDGRRSWLVIFHDVTAQIRHAELLQHQATHDDLTGLLNRRGFEERLDELLPPEKPGQVGVLFCDLNKFKRVNDALGHEAGDQLLRAVARRLRELPGNCEPARFYGDEFAVICTDLDGHEELTALTRRVADLFRMNVPLRERTVRVSASVGATSADADTKISDLLRSAEAAMHDDRIKGCGQVGVPQAPERSDRDQLALEEHLREDIANDRVNLHYQPVVTNDGTVSIAEALLRWRHPELGAVPPNIVLDVAAEGGMLADLDACVLRTALREAADWPTSGGKPVKVSVNLSGLRPEMPDFTDIVRTAIDDTGIAADRVVLEMVETVLAQLGPEPRQAMTSLVDEGVQFAVDDFGTGYSSLARIKEMPTQIIKLDRMFVSGVGSDSDDLGITRAVTELARTLGRYCIAEGIETNPQHHLLRAVGVDAYQGYLFTHPLPADEFRAYVERASELGNGRSAGKRVR</sequence>
<dbReference type="InterPro" id="IPR000014">
    <property type="entry name" value="PAS"/>
</dbReference>
<evidence type="ECO:0000313" key="4">
    <source>
        <dbReference type="EMBL" id="GAA2338194.1"/>
    </source>
</evidence>
<evidence type="ECO:0000259" key="3">
    <source>
        <dbReference type="PROSITE" id="PS50887"/>
    </source>
</evidence>
<dbReference type="CDD" id="cd00130">
    <property type="entry name" value="PAS"/>
    <property type="match status" value="2"/>
</dbReference>
<dbReference type="NCBIfam" id="TIGR00254">
    <property type="entry name" value="GGDEF"/>
    <property type="match status" value="1"/>
</dbReference>
<name>A0ABN3FUX3_9PSEU</name>
<keyword evidence="5" id="KW-1185">Reference proteome</keyword>
<reference evidence="4 5" key="1">
    <citation type="journal article" date="2019" name="Int. J. Syst. Evol. Microbiol.">
        <title>The Global Catalogue of Microorganisms (GCM) 10K type strain sequencing project: providing services to taxonomists for standard genome sequencing and annotation.</title>
        <authorList>
            <consortium name="The Broad Institute Genomics Platform"/>
            <consortium name="The Broad Institute Genome Sequencing Center for Infectious Disease"/>
            <person name="Wu L."/>
            <person name="Ma J."/>
        </authorList>
    </citation>
    <scope>NUCLEOTIDE SEQUENCE [LARGE SCALE GENOMIC DNA]</scope>
    <source>
        <strain evidence="4 5">JCM 16221</strain>
    </source>
</reference>
<dbReference type="InterPro" id="IPR000160">
    <property type="entry name" value="GGDEF_dom"/>
</dbReference>
<feature type="domain" description="PAS" evidence="1">
    <location>
        <begin position="35"/>
        <end position="92"/>
    </location>
</feature>
<dbReference type="PANTHER" id="PTHR44757">
    <property type="entry name" value="DIGUANYLATE CYCLASE DGCP"/>
    <property type="match status" value="1"/>
</dbReference>
<evidence type="ECO:0000259" key="1">
    <source>
        <dbReference type="PROSITE" id="PS50112"/>
    </source>
</evidence>
<dbReference type="Gene3D" id="3.30.70.270">
    <property type="match status" value="1"/>
</dbReference>
<gene>
    <name evidence="4" type="ORF">GCM10009854_13000</name>
</gene>
<dbReference type="SMART" id="SM00267">
    <property type="entry name" value="GGDEF"/>
    <property type="match status" value="1"/>
</dbReference>
<dbReference type="InterPro" id="IPR029787">
    <property type="entry name" value="Nucleotide_cyclase"/>
</dbReference>
<dbReference type="InterPro" id="IPR052155">
    <property type="entry name" value="Biofilm_reg_signaling"/>
</dbReference>
<evidence type="ECO:0008006" key="6">
    <source>
        <dbReference type="Google" id="ProtNLM"/>
    </source>
</evidence>
<dbReference type="PROSITE" id="PS50887">
    <property type="entry name" value="GGDEF"/>
    <property type="match status" value="1"/>
</dbReference>
<dbReference type="SMART" id="SM00052">
    <property type="entry name" value="EAL"/>
    <property type="match status" value="1"/>
</dbReference>
<comment type="caution">
    <text evidence="4">The sequence shown here is derived from an EMBL/GenBank/DDBJ whole genome shotgun (WGS) entry which is preliminary data.</text>
</comment>
<proteinExistence type="predicted"/>
<dbReference type="Gene3D" id="3.30.450.20">
    <property type="entry name" value="PAS domain"/>
    <property type="match status" value="2"/>
</dbReference>
<dbReference type="Proteomes" id="UP001501218">
    <property type="component" value="Unassembled WGS sequence"/>
</dbReference>
<feature type="domain" description="GGDEF" evidence="3">
    <location>
        <begin position="293"/>
        <end position="424"/>
    </location>
</feature>
<dbReference type="CDD" id="cd01949">
    <property type="entry name" value="GGDEF"/>
    <property type="match status" value="1"/>
</dbReference>
<dbReference type="InterPro" id="IPR001633">
    <property type="entry name" value="EAL_dom"/>
</dbReference>
<feature type="domain" description="EAL" evidence="2">
    <location>
        <begin position="432"/>
        <end position="685"/>
    </location>
</feature>
<dbReference type="NCBIfam" id="TIGR00229">
    <property type="entry name" value="sensory_box"/>
    <property type="match status" value="2"/>
</dbReference>